<feature type="region of interest" description="Disordered" evidence="2">
    <location>
        <begin position="320"/>
        <end position="341"/>
    </location>
</feature>
<feature type="domain" description="CCHC-type" evidence="3">
    <location>
        <begin position="257"/>
        <end position="271"/>
    </location>
</feature>
<dbReference type="SMART" id="SM00343">
    <property type="entry name" value="ZnF_C2HC"/>
    <property type="match status" value="1"/>
</dbReference>
<sequence>MGDVAARQFDCLMLNGKNYQTWVVDCQFHLAAMQLTHTITPRADGAPAVPAHEIAKASIFLRHHIHKDLKQEYLEVRDSLTLWLALEERFGKQKTVVLPQARRDWSQLRFLDFKTVEAYNCGVTDAEMIEKTLETFHPSNMVLQQQYRNNRYRKYSELINVLAAETQNELLMKNFNMRPVGSNALPEAHASFHKKSKTFYKKGMHSKKQGHNEGKFKKQFNRGQKPRGQGKAPQPPCASAAGQKGDGNMSEHPNKGCFRCGSMNHWSRQCRTEPHPIQMYQDWKKRQNAEAHFVQAPVDAVTGEHVAVLPQSIQKIDDTSAAMDVDPTDATPATQDGDDDYNLDEEDTLDDDLGTWSSPCLMSHLLRLF</sequence>
<dbReference type="Proteomes" id="UP000823388">
    <property type="component" value="Chromosome 2K"/>
</dbReference>
<dbReference type="GO" id="GO:0003676">
    <property type="term" value="F:nucleic acid binding"/>
    <property type="evidence" value="ECO:0007669"/>
    <property type="project" value="InterPro"/>
</dbReference>
<keyword evidence="1" id="KW-0862">Zinc</keyword>
<feature type="region of interest" description="Disordered" evidence="2">
    <location>
        <begin position="201"/>
        <end position="250"/>
    </location>
</feature>
<dbReference type="Gene3D" id="4.10.60.10">
    <property type="entry name" value="Zinc finger, CCHC-type"/>
    <property type="match status" value="1"/>
</dbReference>
<keyword evidence="5" id="KW-1185">Reference proteome</keyword>
<dbReference type="Pfam" id="PF00098">
    <property type="entry name" value="zf-CCHC"/>
    <property type="match status" value="1"/>
</dbReference>
<gene>
    <name evidence="4" type="ORF">PVAP13_2KG375806</name>
</gene>
<dbReference type="PROSITE" id="PS50158">
    <property type="entry name" value="ZF_CCHC"/>
    <property type="match status" value="1"/>
</dbReference>
<protein>
    <recommendedName>
        <fullName evidence="3">CCHC-type domain-containing protein</fullName>
    </recommendedName>
</protein>
<proteinExistence type="predicted"/>
<keyword evidence="1" id="KW-0479">Metal-binding</keyword>
<evidence type="ECO:0000313" key="5">
    <source>
        <dbReference type="Proteomes" id="UP000823388"/>
    </source>
</evidence>
<name>A0A8T0WBC3_PANVG</name>
<dbReference type="PANTHER" id="PTHR33325:SF11">
    <property type="entry name" value="COLD SHOCK DOMAIN-CONTAINING PROTEIN 4-LIKE"/>
    <property type="match status" value="1"/>
</dbReference>
<reference evidence="4" key="1">
    <citation type="submission" date="2020-05" db="EMBL/GenBank/DDBJ databases">
        <title>WGS assembly of Panicum virgatum.</title>
        <authorList>
            <person name="Lovell J.T."/>
            <person name="Jenkins J."/>
            <person name="Shu S."/>
            <person name="Juenger T.E."/>
            <person name="Schmutz J."/>
        </authorList>
    </citation>
    <scope>NUCLEOTIDE SEQUENCE</scope>
    <source>
        <strain evidence="4">AP13</strain>
    </source>
</reference>
<dbReference type="PANTHER" id="PTHR33325">
    <property type="entry name" value="ZINC FINGER, CCHC-TYPE-RELATED"/>
    <property type="match status" value="1"/>
</dbReference>
<dbReference type="AlphaFoldDB" id="A0A8T0WBC3"/>
<dbReference type="GO" id="GO:0008270">
    <property type="term" value="F:zinc ion binding"/>
    <property type="evidence" value="ECO:0007669"/>
    <property type="project" value="UniProtKB-KW"/>
</dbReference>
<evidence type="ECO:0000256" key="2">
    <source>
        <dbReference type="SAM" id="MobiDB-lite"/>
    </source>
</evidence>
<accession>A0A8T0WBC3</accession>
<evidence type="ECO:0000313" key="4">
    <source>
        <dbReference type="EMBL" id="KAG2644695.1"/>
    </source>
</evidence>
<evidence type="ECO:0000259" key="3">
    <source>
        <dbReference type="PROSITE" id="PS50158"/>
    </source>
</evidence>
<comment type="caution">
    <text evidence="4">The sequence shown here is derived from an EMBL/GenBank/DDBJ whole genome shotgun (WGS) entry which is preliminary data.</text>
</comment>
<dbReference type="InterPro" id="IPR001878">
    <property type="entry name" value="Znf_CCHC"/>
</dbReference>
<evidence type="ECO:0000256" key="1">
    <source>
        <dbReference type="PROSITE-ProRule" id="PRU00047"/>
    </source>
</evidence>
<dbReference type="EMBL" id="CM029039">
    <property type="protein sequence ID" value="KAG2644695.1"/>
    <property type="molecule type" value="Genomic_DNA"/>
</dbReference>
<organism evidence="4 5">
    <name type="scientific">Panicum virgatum</name>
    <name type="common">Blackwell switchgrass</name>
    <dbReference type="NCBI Taxonomy" id="38727"/>
    <lineage>
        <taxon>Eukaryota</taxon>
        <taxon>Viridiplantae</taxon>
        <taxon>Streptophyta</taxon>
        <taxon>Embryophyta</taxon>
        <taxon>Tracheophyta</taxon>
        <taxon>Spermatophyta</taxon>
        <taxon>Magnoliopsida</taxon>
        <taxon>Liliopsida</taxon>
        <taxon>Poales</taxon>
        <taxon>Poaceae</taxon>
        <taxon>PACMAD clade</taxon>
        <taxon>Panicoideae</taxon>
        <taxon>Panicodae</taxon>
        <taxon>Paniceae</taxon>
        <taxon>Panicinae</taxon>
        <taxon>Panicum</taxon>
        <taxon>Panicum sect. Hiantes</taxon>
    </lineage>
</organism>
<keyword evidence="1" id="KW-0863">Zinc-finger</keyword>